<reference evidence="7 8" key="1">
    <citation type="journal article" date="2018" name="Mol. Biol. Evol.">
        <title>Broad Genomic Sampling Reveals a Smut Pathogenic Ancestry of the Fungal Clade Ustilaginomycotina.</title>
        <authorList>
            <person name="Kijpornyongpan T."/>
            <person name="Mondo S.J."/>
            <person name="Barry K."/>
            <person name="Sandor L."/>
            <person name="Lee J."/>
            <person name="Lipzen A."/>
            <person name="Pangilinan J."/>
            <person name="LaButti K."/>
            <person name="Hainaut M."/>
            <person name="Henrissat B."/>
            <person name="Grigoriev I.V."/>
            <person name="Spatafora J.W."/>
            <person name="Aime M.C."/>
        </authorList>
    </citation>
    <scope>NUCLEOTIDE SEQUENCE [LARGE SCALE GENOMIC DNA]</scope>
    <source>
        <strain evidence="7 8">MCA 3882</strain>
    </source>
</reference>
<accession>A0A316VHT6</accession>
<dbReference type="InterPro" id="IPR036910">
    <property type="entry name" value="HMG_box_dom_sf"/>
</dbReference>
<dbReference type="STRING" id="1280837.A0A316VHT6"/>
<dbReference type="Gene3D" id="1.10.10.60">
    <property type="entry name" value="Homeodomain-like"/>
    <property type="match status" value="1"/>
</dbReference>
<dbReference type="SMART" id="SM00717">
    <property type="entry name" value="SANT"/>
    <property type="match status" value="1"/>
</dbReference>
<evidence type="ECO:0000259" key="6">
    <source>
        <dbReference type="PROSITE" id="PS51294"/>
    </source>
</evidence>
<feature type="DNA-binding region" description="HMG box" evidence="1">
    <location>
        <begin position="336"/>
        <end position="397"/>
    </location>
</feature>
<dbReference type="SUPFAM" id="SSF46689">
    <property type="entry name" value="Homeodomain-like"/>
    <property type="match status" value="1"/>
</dbReference>
<feature type="DNA-binding region" description="HMG box" evidence="1">
    <location>
        <begin position="232"/>
        <end position="302"/>
    </location>
</feature>
<dbReference type="InterPro" id="IPR001005">
    <property type="entry name" value="SANT/Myb"/>
</dbReference>
<dbReference type="CDD" id="cd00084">
    <property type="entry name" value="HMG-box_SF"/>
    <property type="match status" value="1"/>
</dbReference>
<feature type="compositionally biased region" description="Low complexity" evidence="2">
    <location>
        <begin position="77"/>
        <end position="93"/>
    </location>
</feature>
<dbReference type="CDD" id="cd00167">
    <property type="entry name" value="SANT"/>
    <property type="match status" value="1"/>
</dbReference>
<evidence type="ECO:0000259" key="5">
    <source>
        <dbReference type="PROSITE" id="PS51293"/>
    </source>
</evidence>
<dbReference type="GO" id="GO:0070898">
    <property type="term" value="P:RNA polymerase III preinitiation complex assembly"/>
    <property type="evidence" value="ECO:0007669"/>
    <property type="project" value="TreeGrafter"/>
</dbReference>
<dbReference type="GO" id="GO:0000126">
    <property type="term" value="C:transcription factor TFIIIB complex"/>
    <property type="evidence" value="ECO:0007669"/>
    <property type="project" value="TreeGrafter"/>
</dbReference>
<dbReference type="InterPro" id="IPR017930">
    <property type="entry name" value="Myb_dom"/>
</dbReference>
<feature type="compositionally biased region" description="Polar residues" evidence="2">
    <location>
        <begin position="319"/>
        <end position="328"/>
    </location>
</feature>
<feature type="region of interest" description="Disordered" evidence="2">
    <location>
        <begin position="736"/>
        <end position="897"/>
    </location>
</feature>
<dbReference type="PROSITE" id="PS51293">
    <property type="entry name" value="SANT"/>
    <property type="match status" value="1"/>
</dbReference>
<feature type="region of interest" description="Disordered" evidence="2">
    <location>
        <begin position="1"/>
        <end position="262"/>
    </location>
</feature>
<dbReference type="Proteomes" id="UP000245771">
    <property type="component" value="Unassembled WGS sequence"/>
</dbReference>
<dbReference type="AlphaFoldDB" id="A0A316VHT6"/>
<dbReference type="Gene3D" id="1.10.30.10">
    <property type="entry name" value="High mobility group box domain"/>
    <property type="match status" value="2"/>
</dbReference>
<dbReference type="PANTHER" id="PTHR22929:SF0">
    <property type="entry name" value="TRANSCRIPTION FACTOR TFIIIB COMPONENT B'' HOMOLOG"/>
    <property type="match status" value="1"/>
</dbReference>
<feature type="compositionally biased region" description="Low complexity" evidence="2">
    <location>
        <begin position="108"/>
        <end position="134"/>
    </location>
</feature>
<feature type="compositionally biased region" description="Polar residues" evidence="2">
    <location>
        <begin position="830"/>
        <end position="852"/>
    </location>
</feature>
<dbReference type="GO" id="GO:0001156">
    <property type="term" value="F:TFIIIC-class transcription factor complex binding"/>
    <property type="evidence" value="ECO:0007669"/>
    <property type="project" value="TreeGrafter"/>
</dbReference>
<dbReference type="PANTHER" id="PTHR22929">
    <property type="entry name" value="RNA POLYMERASE III TRANSCRIPTION INITIATION FACTOR B"/>
    <property type="match status" value="1"/>
</dbReference>
<organism evidence="7 8">
    <name type="scientific">Meira miltonrushii</name>
    <dbReference type="NCBI Taxonomy" id="1280837"/>
    <lineage>
        <taxon>Eukaryota</taxon>
        <taxon>Fungi</taxon>
        <taxon>Dikarya</taxon>
        <taxon>Basidiomycota</taxon>
        <taxon>Ustilaginomycotina</taxon>
        <taxon>Exobasidiomycetes</taxon>
        <taxon>Exobasidiales</taxon>
        <taxon>Brachybasidiaceae</taxon>
        <taxon>Meira</taxon>
    </lineage>
</organism>
<feature type="compositionally biased region" description="Acidic residues" evidence="2">
    <location>
        <begin position="770"/>
        <end position="786"/>
    </location>
</feature>
<dbReference type="PROSITE" id="PS50118">
    <property type="entry name" value="HMG_BOX_2"/>
    <property type="match status" value="2"/>
</dbReference>
<keyword evidence="1" id="KW-0539">Nucleus</keyword>
<dbReference type="GO" id="GO:0003677">
    <property type="term" value="F:DNA binding"/>
    <property type="evidence" value="ECO:0007669"/>
    <property type="project" value="UniProtKB-UniRule"/>
</dbReference>
<evidence type="ECO:0008006" key="9">
    <source>
        <dbReference type="Google" id="ProtNLM"/>
    </source>
</evidence>
<feature type="domain" description="SANT" evidence="5">
    <location>
        <begin position="646"/>
        <end position="697"/>
    </location>
</feature>
<dbReference type="RefSeq" id="XP_025357454.1">
    <property type="nucleotide sequence ID" value="XM_025498164.1"/>
</dbReference>
<evidence type="ECO:0000313" key="7">
    <source>
        <dbReference type="EMBL" id="PWN37152.1"/>
    </source>
</evidence>
<gene>
    <name evidence="7" type="ORF">FA14DRAFT_159332</name>
</gene>
<evidence type="ECO:0000313" key="8">
    <source>
        <dbReference type="Proteomes" id="UP000245771"/>
    </source>
</evidence>
<dbReference type="Pfam" id="PF15963">
    <property type="entry name" value="Myb_DNA-bind_7"/>
    <property type="match status" value="1"/>
</dbReference>
<evidence type="ECO:0000259" key="4">
    <source>
        <dbReference type="PROSITE" id="PS50118"/>
    </source>
</evidence>
<dbReference type="GO" id="GO:0005634">
    <property type="term" value="C:nucleus"/>
    <property type="evidence" value="ECO:0007669"/>
    <property type="project" value="UniProtKB-UniRule"/>
</dbReference>
<dbReference type="InterPro" id="IPR009057">
    <property type="entry name" value="Homeodomain-like_sf"/>
</dbReference>
<feature type="region of interest" description="Disordered" evidence="2">
    <location>
        <begin position="298"/>
        <end position="591"/>
    </location>
</feature>
<keyword evidence="1" id="KW-0238">DNA-binding</keyword>
<protein>
    <recommendedName>
        <fullName evidence="9">HMG box domain-containing protein</fullName>
    </recommendedName>
</protein>
<dbReference type="SMART" id="SM00398">
    <property type="entry name" value="HMG"/>
    <property type="match status" value="2"/>
</dbReference>
<proteinExistence type="predicted"/>
<feature type="compositionally biased region" description="Basic and acidic residues" evidence="2">
    <location>
        <begin position="371"/>
        <end position="390"/>
    </location>
</feature>
<feature type="domain" description="HTH myb-type" evidence="6">
    <location>
        <begin position="650"/>
        <end position="697"/>
    </location>
</feature>
<feature type="domain" description="HMG box" evidence="4">
    <location>
        <begin position="232"/>
        <end position="302"/>
    </location>
</feature>
<dbReference type="InParanoid" id="A0A316VHT6"/>
<feature type="compositionally biased region" description="Low complexity" evidence="2">
    <location>
        <begin position="163"/>
        <end position="175"/>
    </location>
</feature>
<feature type="compositionally biased region" description="Polar residues" evidence="2">
    <location>
        <begin position="197"/>
        <end position="206"/>
    </location>
</feature>
<feature type="compositionally biased region" description="Acidic residues" evidence="2">
    <location>
        <begin position="401"/>
        <end position="412"/>
    </location>
</feature>
<feature type="compositionally biased region" description="Basic and acidic residues" evidence="2">
    <location>
        <begin position="298"/>
        <end position="309"/>
    </location>
</feature>
<feature type="domain" description="Myb-like" evidence="3">
    <location>
        <begin position="643"/>
        <end position="693"/>
    </location>
</feature>
<sequence length="897" mass="98330">MSSRVQKRTAEARFRPSNAGPSRSGQATAISMPSASQPSNEGRAQQSASDAPTVTTDESIEPQQAASVTPSKQVGRPIAIPTPISTPSNIGTPRPLPKRVTPGPPSGSNPIRRPSAAPSSSTSSFAVNSSPASRPKGTLISTPIAAPGSSRGKSIERPGSLVRSTPTPSFPRSASRPPPAAESSSSKRKDVGPTPENAPSSEPASETQKKTRVRRQSDASTQRKKPPRGSRPAKPASAYTLYSREHRSEVEERAASASGRTFDVNAAIRKDWQALSHEDREPYVKQAEQLQKEHEIAMEAFHEIYGRSDSEEDDDAATASPSKKGSQPSKDRSGQPAAPKNAYLIFRSEYEQSGKGKKGSGAISTAWHALSETERASYRSKAEEAKREWEIAMAQWKENNSDDSDEESEESDGTGTKKRSSKRKAAKRPKKPTISDDEAEYHGSQNDDAAKEKLDNRSATMLDLSQLRFNHGRASAKTFELARKHRNDKRERVKMRKQMRLHNLRTEQELTALVGPGANGSNDAPNTNGAQGADHGAEDDAQAQQSEHSDAESIVNDGHTSATDGEDGAQSDAESVGAASTSTHHTLREKKFSIRTRIVDGKIVLDESSLQQSRNDDAGYGAQNEMIDINESDRFVNSSSHAKSRPRNDRWNVEETKEFLKAVSMWGSDFEMIARMFPSRNRSQIRAKWRSMERTDSHSLDLAFKRRLPVNLDEYARLAGVDLSGEAPAIELPTFNIKKANEDDEDMENIPPIKRGDEEEEPVGKVEQIQYDEDGLEIVDEGDDLDQQNRAPTLTRSKRRTPAGDMPPPSAARQTPGEEREMPRTKRMRSSSLASQAGTAVSGTTSASNVHGASSAAASDRERKQRRIQEEQRKQRERARRRPRPDDDGVEILEEGD</sequence>
<keyword evidence="8" id="KW-1185">Reference proteome</keyword>
<dbReference type="PROSITE" id="PS50090">
    <property type="entry name" value="MYB_LIKE"/>
    <property type="match status" value="1"/>
</dbReference>
<feature type="compositionally biased region" description="Basic and acidic residues" evidence="2">
    <location>
        <begin position="859"/>
        <end position="874"/>
    </location>
</feature>
<evidence type="ECO:0000256" key="2">
    <source>
        <dbReference type="SAM" id="MobiDB-lite"/>
    </source>
</evidence>
<feature type="compositionally biased region" description="Acidic residues" evidence="2">
    <location>
        <begin position="888"/>
        <end position="897"/>
    </location>
</feature>
<dbReference type="InterPro" id="IPR009071">
    <property type="entry name" value="HMG_box_dom"/>
</dbReference>
<dbReference type="PROSITE" id="PS51294">
    <property type="entry name" value="HTH_MYB"/>
    <property type="match status" value="1"/>
</dbReference>
<evidence type="ECO:0000259" key="3">
    <source>
        <dbReference type="PROSITE" id="PS50090"/>
    </source>
</evidence>
<feature type="compositionally biased region" description="Basic residues" evidence="2">
    <location>
        <begin position="483"/>
        <end position="503"/>
    </location>
</feature>
<name>A0A316VHT6_9BASI</name>
<feature type="compositionally biased region" description="Basic and acidic residues" evidence="2">
    <location>
        <begin position="243"/>
        <end position="254"/>
    </location>
</feature>
<feature type="compositionally biased region" description="Polar residues" evidence="2">
    <location>
        <begin position="519"/>
        <end position="530"/>
    </location>
</feature>
<dbReference type="Pfam" id="PF00505">
    <property type="entry name" value="HMG_box"/>
    <property type="match status" value="1"/>
</dbReference>
<feature type="domain" description="HMG box" evidence="4">
    <location>
        <begin position="336"/>
        <end position="397"/>
    </location>
</feature>
<feature type="compositionally biased region" description="Basic residues" evidence="2">
    <location>
        <begin position="416"/>
        <end position="431"/>
    </location>
</feature>
<dbReference type="EMBL" id="KZ819602">
    <property type="protein sequence ID" value="PWN37152.1"/>
    <property type="molecule type" value="Genomic_DNA"/>
</dbReference>
<dbReference type="GeneID" id="37019945"/>
<dbReference type="InterPro" id="IPR039467">
    <property type="entry name" value="TFIIIB_B''_Myb"/>
</dbReference>
<dbReference type="SUPFAM" id="SSF47095">
    <property type="entry name" value="HMG-box"/>
    <property type="match status" value="2"/>
</dbReference>
<evidence type="ECO:0000256" key="1">
    <source>
        <dbReference type="PROSITE-ProRule" id="PRU00267"/>
    </source>
</evidence>
<feature type="compositionally biased region" description="Polar residues" evidence="2">
    <location>
        <begin position="19"/>
        <end position="72"/>
    </location>
</feature>
<dbReference type="OrthoDB" id="272624at2759"/>
<dbReference type="InterPro" id="IPR017884">
    <property type="entry name" value="SANT_dom"/>
</dbReference>